<sequence>MSLHRPVAVFDAGIGSYAIVAEIHKAFPKQDILYFADRASFPYGGKGREQLLAIMRRTIAFLGRYEPAAIVIASNAPSIMVLDELRRDPGPKLFGVHPPLGAALSQTRSGRVGIMGVKSLIESPMLAHFVATHATNPDQVALINASPMVELVENGSFLFDPAGTQLLVSAFMEEVRDRHPDTDVLTLSSTHLPWLASFFAAARPDRAFIDPAQDIVAALTPEQGGSGHIMGLVTESEHYGIAAFKAMLDRLGIDIPLQAVTVA</sequence>
<dbReference type="AlphaFoldDB" id="A0A7W9VUY2"/>
<dbReference type="RefSeq" id="WP_183826400.1">
    <property type="nucleotide sequence ID" value="NZ_JACHEU010000001.1"/>
</dbReference>
<dbReference type="GO" id="GO:0008881">
    <property type="term" value="F:glutamate racemase activity"/>
    <property type="evidence" value="ECO:0007669"/>
    <property type="project" value="UniProtKB-EC"/>
</dbReference>
<organism evidence="1 2">
    <name type="scientific">Aquamicrobium lusatiense</name>
    <dbReference type="NCBI Taxonomy" id="89772"/>
    <lineage>
        <taxon>Bacteria</taxon>
        <taxon>Pseudomonadati</taxon>
        <taxon>Pseudomonadota</taxon>
        <taxon>Alphaproteobacteria</taxon>
        <taxon>Hyphomicrobiales</taxon>
        <taxon>Phyllobacteriaceae</taxon>
        <taxon>Aquamicrobium</taxon>
    </lineage>
</organism>
<protein>
    <submittedName>
        <fullName evidence="1">Glutamate racemase</fullName>
        <ecNumber evidence="1">5.1.1.3</ecNumber>
    </submittedName>
</protein>
<name>A0A7W9VUY2_9HYPH</name>
<proteinExistence type="predicted"/>
<dbReference type="EC" id="5.1.1.3" evidence="1"/>
<evidence type="ECO:0000313" key="2">
    <source>
        <dbReference type="Proteomes" id="UP000533306"/>
    </source>
</evidence>
<keyword evidence="1" id="KW-0413">Isomerase</keyword>
<reference evidence="1 2" key="1">
    <citation type="submission" date="2020-08" db="EMBL/GenBank/DDBJ databases">
        <title>Genomic Encyclopedia of Type Strains, Phase IV (KMG-IV): sequencing the most valuable type-strain genomes for metagenomic binning, comparative biology and taxonomic classification.</title>
        <authorList>
            <person name="Goeker M."/>
        </authorList>
    </citation>
    <scope>NUCLEOTIDE SEQUENCE [LARGE SCALE GENOMIC DNA]</scope>
    <source>
        <strain evidence="1 2">DSM 11099</strain>
    </source>
</reference>
<dbReference type="InterPro" id="IPR001920">
    <property type="entry name" value="Asp/Glu_race"/>
</dbReference>
<dbReference type="SUPFAM" id="SSF53681">
    <property type="entry name" value="Aspartate/glutamate racemase"/>
    <property type="match status" value="2"/>
</dbReference>
<dbReference type="Proteomes" id="UP000533306">
    <property type="component" value="Unassembled WGS sequence"/>
</dbReference>
<keyword evidence="2" id="KW-1185">Reference proteome</keyword>
<accession>A0A7W9VUY2</accession>
<comment type="caution">
    <text evidence="1">The sequence shown here is derived from an EMBL/GenBank/DDBJ whole genome shotgun (WGS) entry which is preliminary data.</text>
</comment>
<dbReference type="Gene3D" id="3.40.50.1860">
    <property type="match status" value="2"/>
</dbReference>
<dbReference type="EMBL" id="JACHEU010000001">
    <property type="protein sequence ID" value="MBB6011492.1"/>
    <property type="molecule type" value="Genomic_DNA"/>
</dbReference>
<evidence type="ECO:0000313" key="1">
    <source>
        <dbReference type="EMBL" id="MBB6011492.1"/>
    </source>
</evidence>
<gene>
    <name evidence="1" type="ORF">HNR59_000837</name>
</gene>